<dbReference type="EMBL" id="SPMX01000033">
    <property type="protein sequence ID" value="NMQ06030.1"/>
    <property type="molecule type" value="Genomic_DNA"/>
</dbReference>
<dbReference type="Pfam" id="PF09836">
    <property type="entry name" value="DUF2063"/>
    <property type="match status" value="1"/>
</dbReference>
<comment type="caution">
    <text evidence="2">The sequence shown here is derived from an EMBL/GenBank/DDBJ whole genome shotgun (WGS) entry which is preliminary data.</text>
</comment>
<organism evidence="2 3">
    <name type="scientific">Candidatus Accumulibacter contiguus</name>
    <dbReference type="NCBI Taxonomy" id="2954381"/>
    <lineage>
        <taxon>Bacteria</taxon>
        <taxon>Pseudomonadati</taxon>
        <taxon>Pseudomonadota</taxon>
        <taxon>Betaproteobacteria</taxon>
        <taxon>Candidatus Accumulibacter</taxon>
    </lineage>
</organism>
<accession>A0ABX1TBS8</accession>
<proteinExistence type="predicted"/>
<keyword evidence="3" id="KW-1185">Reference proteome</keyword>
<evidence type="ECO:0000313" key="2">
    <source>
        <dbReference type="EMBL" id="NMQ06030.1"/>
    </source>
</evidence>
<name>A0ABX1TBS8_9PROT</name>
<dbReference type="Proteomes" id="UP000886469">
    <property type="component" value="Unassembled WGS sequence"/>
</dbReference>
<dbReference type="RefSeq" id="WP_169070632.1">
    <property type="nucleotide sequence ID" value="NZ_JAZKUC010000002.1"/>
</dbReference>
<protein>
    <submittedName>
        <fullName evidence="2">DUF2063 domain-containing protein</fullName>
    </submittedName>
</protein>
<reference evidence="2" key="1">
    <citation type="submission" date="2019-03" db="EMBL/GenBank/DDBJ databases">
        <title>Metabolic reconstructions from genomes of highly enriched 'Candidatus Accumulibacter' and 'Candidatus Competibacter' bioreactor populations.</title>
        <authorList>
            <person name="Annavajhala M.K."/>
            <person name="Welles L."/>
            <person name="Abbas B."/>
            <person name="Sorokin D."/>
            <person name="Park H."/>
            <person name="Van Loosdrecht M."/>
            <person name="Chandran K."/>
        </authorList>
    </citation>
    <scope>NUCLEOTIDE SEQUENCE</scope>
    <source>
        <strain evidence="2">SBR_L</strain>
    </source>
</reference>
<dbReference type="InterPro" id="IPR018640">
    <property type="entry name" value="DUF2063"/>
</dbReference>
<feature type="domain" description="Putative DNA-binding" evidence="1">
    <location>
        <begin position="2"/>
        <end position="39"/>
    </location>
</feature>
<gene>
    <name evidence="2" type="ORF">E4Q08_12580</name>
</gene>
<sequence>MIDALADSFSVTQEPVGGQFFRAMTRQFVRANPPRSPVCHGSRFQTRTFHVGNESRLCKLLANCTTNRQDRRDIMFGEPFQGEPLVIA</sequence>
<evidence type="ECO:0000259" key="1">
    <source>
        <dbReference type="Pfam" id="PF09836"/>
    </source>
</evidence>
<evidence type="ECO:0000313" key="3">
    <source>
        <dbReference type="Proteomes" id="UP000886469"/>
    </source>
</evidence>